<keyword evidence="1" id="KW-1133">Transmembrane helix</keyword>
<evidence type="ECO:0000256" key="1">
    <source>
        <dbReference type="SAM" id="Phobius"/>
    </source>
</evidence>
<keyword evidence="1" id="KW-0812">Transmembrane</keyword>
<protein>
    <submittedName>
        <fullName evidence="2">Uncharacterized protein</fullName>
    </submittedName>
</protein>
<proteinExistence type="predicted"/>
<gene>
    <name evidence="2" type="ORF">AB2L28_08400</name>
</gene>
<evidence type="ECO:0000313" key="2">
    <source>
        <dbReference type="EMBL" id="MEZ0492258.1"/>
    </source>
</evidence>
<name>A0ABV4I0Q2_9ACTN</name>
<reference evidence="2 3" key="1">
    <citation type="submission" date="2024-07" db="EMBL/GenBank/DDBJ databases">
        <authorList>
            <person name="Thanompreechachai J."/>
            <person name="Duangmal K."/>
        </authorList>
    </citation>
    <scope>NUCLEOTIDE SEQUENCE [LARGE SCALE GENOMIC DNA]</scope>
    <source>
        <strain evidence="2 3">TBRC 1896</strain>
    </source>
</reference>
<feature type="transmembrane region" description="Helical" evidence="1">
    <location>
        <begin position="61"/>
        <end position="85"/>
    </location>
</feature>
<accession>A0ABV4I0Q2</accession>
<keyword evidence="3" id="KW-1185">Reference proteome</keyword>
<evidence type="ECO:0000313" key="3">
    <source>
        <dbReference type="Proteomes" id="UP001566476"/>
    </source>
</evidence>
<organism evidence="2 3">
    <name type="scientific">Kineococcus mangrovi</name>
    <dbReference type="NCBI Taxonomy" id="1660183"/>
    <lineage>
        <taxon>Bacteria</taxon>
        <taxon>Bacillati</taxon>
        <taxon>Actinomycetota</taxon>
        <taxon>Actinomycetes</taxon>
        <taxon>Kineosporiales</taxon>
        <taxon>Kineosporiaceae</taxon>
        <taxon>Kineococcus</taxon>
    </lineage>
</organism>
<comment type="caution">
    <text evidence="2">The sequence shown here is derived from an EMBL/GenBank/DDBJ whole genome shotgun (WGS) entry which is preliminary data.</text>
</comment>
<dbReference type="Proteomes" id="UP001566476">
    <property type="component" value="Unassembled WGS sequence"/>
</dbReference>
<keyword evidence="1" id="KW-0472">Membrane</keyword>
<dbReference type="RefSeq" id="WP_370718288.1">
    <property type="nucleotide sequence ID" value="NZ_JBGGTQ010000003.1"/>
</dbReference>
<sequence length="148" mass="15514">MDDTSMHTERARADLVRAEQALRQAQAPRSFPAWLPPAAGALFAAGLACGAAAIGDWRPRALYLLAAAACLAGFLLLMVVASRAGGLVQLPVGTSRQRWLRQLPELAALLLGLVVGLGVGWAAGVLTWGVTGGAALWWRLAHQQRGAV</sequence>
<feature type="transmembrane region" description="Helical" evidence="1">
    <location>
        <begin position="106"/>
        <end position="130"/>
    </location>
</feature>
<dbReference type="EMBL" id="JBGGTQ010000003">
    <property type="protein sequence ID" value="MEZ0492258.1"/>
    <property type="molecule type" value="Genomic_DNA"/>
</dbReference>
<feature type="transmembrane region" description="Helical" evidence="1">
    <location>
        <begin position="33"/>
        <end position="55"/>
    </location>
</feature>